<keyword evidence="1" id="KW-0732">Signal</keyword>
<dbReference type="Proteomes" id="UP000051461">
    <property type="component" value="Unassembled WGS sequence"/>
</dbReference>
<dbReference type="RefSeq" id="WP_057903933.1">
    <property type="nucleotide sequence ID" value="NZ_AZDA01000025.1"/>
</dbReference>
<dbReference type="STRING" id="1423726.FC07_GL001750"/>
<dbReference type="OrthoDB" id="2157546at2"/>
<reference evidence="2 3" key="1">
    <citation type="journal article" date="2015" name="Genome Announc.">
        <title>Expanding the biotechnology potential of lactobacilli through comparative genomics of 213 strains and associated genera.</title>
        <authorList>
            <person name="Sun Z."/>
            <person name="Harris H.M."/>
            <person name="McCann A."/>
            <person name="Guo C."/>
            <person name="Argimon S."/>
            <person name="Zhang W."/>
            <person name="Yang X."/>
            <person name="Jeffery I.B."/>
            <person name="Cooney J.C."/>
            <person name="Kagawa T.F."/>
            <person name="Liu W."/>
            <person name="Song Y."/>
            <person name="Salvetti E."/>
            <person name="Wrobel A."/>
            <person name="Rasinkangas P."/>
            <person name="Parkhill J."/>
            <person name="Rea M.C."/>
            <person name="O'Sullivan O."/>
            <person name="Ritari J."/>
            <person name="Douillard F.P."/>
            <person name="Paul Ross R."/>
            <person name="Yang R."/>
            <person name="Briner A.E."/>
            <person name="Felis G.E."/>
            <person name="de Vos W.M."/>
            <person name="Barrangou R."/>
            <person name="Klaenhammer T.R."/>
            <person name="Caufield P.W."/>
            <person name="Cui Y."/>
            <person name="Zhang H."/>
            <person name="O'Toole P.W."/>
        </authorList>
    </citation>
    <scope>NUCLEOTIDE SEQUENCE [LARGE SCALE GENOMIC DNA]</scope>
    <source>
        <strain evidence="2 3">DSM 20003</strain>
    </source>
</reference>
<dbReference type="PATRIC" id="fig|1423726.3.peg.1810"/>
<organism evidence="2 3">
    <name type="scientific">Loigolactobacillus bifermentans DSM 20003</name>
    <dbReference type="NCBI Taxonomy" id="1423726"/>
    <lineage>
        <taxon>Bacteria</taxon>
        <taxon>Bacillati</taxon>
        <taxon>Bacillota</taxon>
        <taxon>Bacilli</taxon>
        <taxon>Lactobacillales</taxon>
        <taxon>Lactobacillaceae</taxon>
        <taxon>Loigolactobacillus</taxon>
    </lineage>
</organism>
<evidence type="ECO:0000313" key="2">
    <source>
        <dbReference type="EMBL" id="KRK40042.1"/>
    </source>
</evidence>
<feature type="signal peptide" evidence="1">
    <location>
        <begin position="1"/>
        <end position="25"/>
    </location>
</feature>
<dbReference type="EMBL" id="AZDA01000025">
    <property type="protein sequence ID" value="KRK40042.1"/>
    <property type="molecule type" value="Genomic_DNA"/>
</dbReference>
<keyword evidence="3" id="KW-1185">Reference proteome</keyword>
<evidence type="ECO:0000313" key="3">
    <source>
        <dbReference type="Proteomes" id="UP000051461"/>
    </source>
</evidence>
<sequence length="114" mass="12688">MKTGHKLLIGLGVTATVAAAGAYFAADAIVAQIESHRNRYRVKTFVRDNLKGSQRALDFVDKLSDDDITNLVNLADRFDEFRDRFAEYSGSAKEVADDFRTALVNYAAKIKNKD</sequence>
<gene>
    <name evidence="2" type="ORF">FC07_GL001750</name>
</gene>
<name>A0A0R1H8Y6_9LACO</name>
<dbReference type="AlphaFoldDB" id="A0A0R1H8Y6"/>
<proteinExistence type="predicted"/>
<feature type="chain" id="PRO_5038704837" evidence="1">
    <location>
        <begin position="26"/>
        <end position="114"/>
    </location>
</feature>
<comment type="caution">
    <text evidence="2">The sequence shown here is derived from an EMBL/GenBank/DDBJ whole genome shotgun (WGS) entry which is preliminary data.</text>
</comment>
<evidence type="ECO:0000256" key="1">
    <source>
        <dbReference type="SAM" id="SignalP"/>
    </source>
</evidence>
<accession>A0A0R1H8Y6</accession>
<protein>
    <submittedName>
        <fullName evidence="2">Uncharacterized protein</fullName>
    </submittedName>
</protein>